<evidence type="ECO:0000256" key="1">
    <source>
        <dbReference type="ARBA" id="ARBA00008909"/>
    </source>
</evidence>
<organism evidence="3 4">
    <name type="scientific">Pseudonocardia broussonetiae</name>
    <dbReference type="NCBI Taxonomy" id="2736640"/>
    <lineage>
        <taxon>Bacteria</taxon>
        <taxon>Bacillati</taxon>
        <taxon>Actinomycetota</taxon>
        <taxon>Actinomycetes</taxon>
        <taxon>Pseudonocardiales</taxon>
        <taxon>Pseudonocardiaceae</taxon>
        <taxon>Pseudonocardia</taxon>
    </lineage>
</organism>
<evidence type="ECO:0000256" key="2">
    <source>
        <dbReference type="ARBA" id="ARBA00022705"/>
    </source>
</evidence>
<dbReference type="InterPro" id="IPR000989">
    <property type="entry name" value="Rep"/>
</dbReference>
<dbReference type="EMBL" id="CP053564">
    <property type="protein sequence ID" value="QJY46944.1"/>
    <property type="molecule type" value="Genomic_DNA"/>
</dbReference>
<protein>
    <submittedName>
        <fullName evidence="3">Protein rep</fullName>
    </submittedName>
</protein>
<sequence length="315" mass="34599">MSGDEGSRAAGFAGLVHCGSPWACPCCARRIGAQRAQEIREVVSAVDADGGGCGLVTLTLRHHRGHRLTDSWSALRHAWARVTSGRAYQREVEQFGITGWIAAVEVTHSDRNGHHPHLHVVLCFDTPVSDDLLGELGSRWFARYQRALARRGFDALEFDGGLDTRTVTADSSGALAVYLAKLSLEVTGSTRKTGRRHSSRTMWEVLADGVATGLADDLEAWFEYERASHGRKQVTFSRGLRQRYRLAEEETDEDIAAADLGSDDLIALPAETWRAVRDVAEELLTVAEAEGLEGAVRWLSARRLAWSWARPAPPT</sequence>
<dbReference type="GO" id="GO:0003677">
    <property type="term" value="F:DNA binding"/>
    <property type="evidence" value="ECO:0007669"/>
    <property type="project" value="InterPro"/>
</dbReference>
<reference evidence="3 4" key="1">
    <citation type="submission" date="2020-05" db="EMBL/GenBank/DDBJ databases">
        <authorList>
            <person name="Mo P."/>
        </authorList>
    </citation>
    <scope>NUCLEOTIDE SEQUENCE [LARGE SCALE GENOMIC DNA]</scope>
    <source>
        <strain evidence="3 4">Gen01</strain>
    </source>
</reference>
<dbReference type="KEGG" id="pbro:HOP40_14890"/>
<dbReference type="Proteomes" id="UP000505377">
    <property type="component" value="Chromosome"/>
</dbReference>
<gene>
    <name evidence="3" type="ORF">HOP40_14890</name>
</gene>
<dbReference type="Pfam" id="PF01446">
    <property type="entry name" value="Rep_1"/>
    <property type="match status" value="1"/>
</dbReference>
<accession>A0A6M6JG44</accession>
<dbReference type="AlphaFoldDB" id="A0A6M6JG44"/>
<comment type="similarity">
    <text evidence="1">Belongs to the Gram-positive plasmids replication protein type 1 family.</text>
</comment>
<keyword evidence="2" id="KW-0235">DNA replication</keyword>
<proteinExistence type="inferred from homology"/>
<evidence type="ECO:0000313" key="3">
    <source>
        <dbReference type="EMBL" id="QJY46944.1"/>
    </source>
</evidence>
<dbReference type="GO" id="GO:0006260">
    <property type="term" value="P:DNA replication"/>
    <property type="evidence" value="ECO:0007669"/>
    <property type="project" value="UniProtKB-KW"/>
</dbReference>
<evidence type="ECO:0000313" key="4">
    <source>
        <dbReference type="Proteomes" id="UP000505377"/>
    </source>
</evidence>
<keyword evidence="4" id="KW-1185">Reference proteome</keyword>
<name>A0A6M6JG44_9PSEU</name>